<evidence type="ECO:0000256" key="5">
    <source>
        <dbReference type="ARBA" id="ARBA00023004"/>
    </source>
</evidence>
<protein>
    <submittedName>
        <fullName evidence="9">Radical_SAM C-terminal domain-containing protein</fullName>
    </submittedName>
</protein>
<dbReference type="GO" id="GO:0046872">
    <property type="term" value="F:metal ion binding"/>
    <property type="evidence" value="ECO:0007669"/>
    <property type="project" value="UniProtKB-KW"/>
</dbReference>
<keyword evidence="6" id="KW-0411">Iron-sulfur</keyword>
<keyword evidence="2" id="KW-0004">4Fe-4S</keyword>
<dbReference type="Pfam" id="PF16199">
    <property type="entry name" value="Radical_SAM_C"/>
    <property type="match status" value="1"/>
</dbReference>
<organism evidence="9 10">
    <name type="scientific">Humidesulfovibrio mexicanus</name>
    <dbReference type="NCBI Taxonomy" id="147047"/>
    <lineage>
        <taxon>Bacteria</taxon>
        <taxon>Pseudomonadati</taxon>
        <taxon>Thermodesulfobacteriota</taxon>
        <taxon>Desulfovibrionia</taxon>
        <taxon>Desulfovibrionales</taxon>
        <taxon>Desulfovibrionaceae</taxon>
        <taxon>Humidesulfovibrio</taxon>
    </lineage>
</organism>
<comment type="cofactor">
    <cofactor evidence="1">
        <name>[4Fe-4S] cluster</name>
        <dbReference type="ChEBI" id="CHEBI:49883"/>
    </cofactor>
</comment>
<dbReference type="Pfam" id="PF04055">
    <property type="entry name" value="Radical_SAM"/>
    <property type="match status" value="1"/>
</dbReference>
<feature type="domain" description="Radical SAM core" evidence="8">
    <location>
        <begin position="34"/>
        <end position="264"/>
    </location>
</feature>
<dbReference type="SFLD" id="SFLDG01086">
    <property type="entry name" value="elongater_protein-like"/>
    <property type="match status" value="1"/>
</dbReference>
<keyword evidence="3" id="KW-0949">S-adenosyl-L-methionine</keyword>
<dbReference type="CDD" id="cd01335">
    <property type="entry name" value="Radical_SAM"/>
    <property type="match status" value="1"/>
</dbReference>
<accession>A0A238ZUZ3</accession>
<dbReference type="Gene3D" id="3.80.30.20">
    <property type="entry name" value="tm_1862 like domain"/>
    <property type="match status" value="1"/>
</dbReference>
<evidence type="ECO:0000256" key="3">
    <source>
        <dbReference type="ARBA" id="ARBA00022691"/>
    </source>
</evidence>
<name>A0A238ZUZ3_9BACT</name>
<dbReference type="GO" id="GO:0003824">
    <property type="term" value="F:catalytic activity"/>
    <property type="evidence" value="ECO:0007669"/>
    <property type="project" value="InterPro"/>
</dbReference>
<keyword evidence="10" id="KW-1185">Reference proteome</keyword>
<gene>
    <name evidence="9" type="ORF">SAMN04488503_1631</name>
</gene>
<dbReference type="RefSeq" id="WP_235641546.1">
    <property type="nucleotide sequence ID" value="NZ_FZOC01000003.1"/>
</dbReference>
<evidence type="ECO:0000256" key="4">
    <source>
        <dbReference type="ARBA" id="ARBA00022723"/>
    </source>
</evidence>
<dbReference type="InterPro" id="IPR023404">
    <property type="entry name" value="rSAM_horseshoe"/>
</dbReference>
<evidence type="ECO:0000256" key="2">
    <source>
        <dbReference type="ARBA" id="ARBA00022485"/>
    </source>
</evidence>
<dbReference type="Proteomes" id="UP000198324">
    <property type="component" value="Unassembled WGS sequence"/>
</dbReference>
<dbReference type="InterPro" id="IPR007197">
    <property type="entry name" value="rSAM"/>
</dbReference>
<dbReference type="PANTHER" id="PTHR11135">
    <property type="entry name" value="HISTONE ACETYLTRANSFERASE-RELATED"/>
    <property type="match status" value="1"/>
</dbReference>
<dbReference type="SUPFAM" id="SSF102114">
    <property type="entry name" value="Radical SAM enzymes"/>
    <property type="match status" value="1"/>
</dbReference>
<dbReference type="InterPro" id="IPR058240">
    <property type="entry name" value="rSAM_sf"/>
</dbReference>
<dbReference type="InterPro" id="IPR039661">
    <property type="entry name" value="ELP3"/>
</dbReference>
<proteinExistence type="predicted"/>
<evidence type="ECO:0000256" key="1">
    <source>
        <dbReference type="ARBA" id="ARBA00001966"/>
    </source>
</evidence>
<dbReference type="SFLD" id="SFLDS00029">
    <property type="entry name" value="Radical_SAM"/>
    <property type="match status" value="1"/>
</dbReference>
<dbReference type="AlphaFoldDB" id="A0A238ZUZ3"/>
<evidence type="ECO:0000313" key="9">
    <source>
        <dbReference type="EMBL" id="SNR87145.1"/>
    </source>
</evidence>
<dbReference type="GO" id="GO:0051539">
    <property type="term" value="F:4 iron, 4 sulfur cluster binding"/>
    <property type="evidence" value="ECO:0007669"/>
    <property type="project" value="UniProtKB-KW"/>
</dbReference>
<dbReference type="SFLD" id="SFLDG01082">
    <property type="entry name" value="B12-binding_domain_containing"/>
    <property type="match status" value="1"/>
</dbReference>
<dbReference type="InterPro" id="IPR006638">
    <property type="entry name" value="Elp3/MiaA/NifB-like_rSAM"/>
</dbReference>
<dbReference type="GO" id="GO:0005737">
    <property type="term" value="C:cytoplasm"/>
    <property type="evidence" value="ECO:0007669"/>
    <property type="project" value="TreeGrafter"/>
</dbReference>
<keyword evidence="5" id="KW-0408">Iron</keyword>
<sequence>MRSCLKAPDQEGGGGCILARFPHPEPQRPPKKARPPVLPVFLPFAGCPGRCVFCNQTAQTGQAPRPLDAALRDLEEALSRPGPPVELAFYGGTFTALPEPWPRRFLECAGRHLATGRVARVRCSTRPDAVGAVTLAQLRDLGLSLVELGVQSFDDAALAASRRGYDGAAALRGCEAVLAAGLALGVQLMPGMPGQRPEAFAADAARAAALAPELCRLYPCLVLEGTELAALWRAGAYAPWPLDRTVDALAGALAVLWRAGVPAARVGLAEEPGLPVLAGPRHPALGQLARSKALLLHVRERLAGLCVPARTLCAPRRLQGEVLGHKNALAAEYAALGLDVRLWDAAELALLGPDAPLA</sequence>
<dbReference type="PANTHER" id="PTHR11135:SF0">
    <property type="entry name" value="ELONGATOR COMPLEX PROTEIN 3"/>
    <property type="match status" value="1"/>
</dbReference>
<evidence type="ECO:0000313" key="10">
    <source>
        <dbReference type="Proteomes" id="UP000198324"/>
    </source>
</evidence>
<dbReference type="InterPro" id="IPR032432">
    <property type="entry name" value="Radical_SAM_C"/>
</dbReference>
<dbReference type="SMART" id="SM00729">
    <property type="entry name" value="Elp3"/>
    <property type="match status" value="1"/>
</dbReference>
<feature type="region of interest" description="Disordered" evidence="7">
    <location>
        <begin position="1"/>
        <end position="34"/>
    </location>
</feature>
<evidence type="ECO:0000259" key="8">
    <source>
        <dbReference type="PROSITE" id="PS51918"/>
    </source>
</evidence>
<evidence type="ECO:0000256" key="7">
    <source>
        <dbReference type="SAM" id="MobiDB-lite"/>
    </source>
</evidence>
<evidence type="ECO:0000256" key="6">
    <source>
        <dbReference type="ARBA" id="ARBA00023014"/>
    </source>
</evidence>
<reference evidence="9 10" key="1">
    <citation type="submission" date="2017-06" db="EMBL/GenBank/DDBJ databases">
        <authorList>
            <person name="Kim H.J."/>
            <person name="Triplett B.A."/>
        </authorList>
    </citation>
    <scope>NUCLEOTIDE SEQUENCE [LARGE SCALE GENOMIC DNA]</scope>
    <source>
        <strain evidence="9 10">DSM 13116</strain>
    </source>
</reference>
<keyword evidence="4" id="KW-0479">Metal-binding</keyword>
<dbReference type="EMBL" id="FZOC01000003">
    <property type="protein sequence ID" value="SNR87145.1"/>
    <property type="molecule type" value="Genomic_DNA"/>
</dbReference>
<dbReference type="GO" id="GO:0002926">
    <property type="term" value="P:tRNA wobble base 5-methoxycarbonylmethyl-2-thiouridinylation"/>
    <property type="evidence" value="ECO:0007669"/>
    <property type="project" value="TreeGrafter"/>
</dbReference>
<dbReference type="PROSITE" id="PS51918">
    <property type="entry name" value="RADICAL_SAM"/>
    <property type="match status" value="1"/>
</dbReference>